<dbReference type="Pfam" id="PF01476">
    <property type="entry name" value="LysM"/>
    <property type="match status" value="4"/>
</dbReference>
<feature type="domain" description="LysM" evidence="1">
    <location>
        <begin position="440"/>
        <end position="484"/>
    </location>
</feature>
<dbReference type="SUPFAM" id="SSF54106">
    <property type="entry name" value="LysM domain"/>
    <property type="match status" value="4"/>
</dbReference>
<dbReference type="Pfam" id="PF01464">
    <property type="entry name" value="SLT"/>
    <property type="match status" value="1"/>
</dbReference>
<keyword evidence="3" id="KW-1185">Reference proteome</keyword>
<dbReference type="Gene3D" id="1.10.530.10">
    <property type="match status" value="1"/>
</dbReference>
<dbReference type="OrthoDB" id="9815002at2"/>
<dbReference type="InterPro" id="IPR023346">
    <property type="entry name" value="Lysozyme-like_dom_sf"/>
</dbReference>
<dbReference type="STRING" id="29542.A6070_08955"/>
<dbReference type="PROSITE" id="PS51782">
    <property type="entry name" value="LYSM"/>
    <property type="match status" value="4"/>
</dbReference>
<dbReference type="PANTHER" id="PTHR33734:SF22">
    <property type="entry name" value="MEMBRANE-BOUND LYTIC MUREIN TRANSGLYCOSYLASE D"/>
    <property type="match status" value="1"/>
</dbReference>
<dbReference type="CDD" id="cd00118">
    <property type="entry name" value="LysM"/>
    <property type="match status" value="4"/>
</dbReference>
<dbReference type="Proteomes" id="UP000182264">
    <property type="component" value="Chromosome"/>
</dbReference>
<organism evidence="2 3">
    <name type="scientific">Syntrophotalea acetylenica</name>
    <name type="common">Pelobacter acetylenicus</name>
    <dbReference type="NCBI Taxonomy" id="29542"/>
    <lineage>
        <taxon>Bacteria</taxon>
        <taxon>Pseudomonadati</taxon>
        <taxon>Thermodesulfobacteriota</taxon>
        <taxon>Desulfuromonadia</taxon>
        <taxon>Desulfuromonadales</taxon>
        <taxon>Syntrophotaleaceae</taxon>
        <taxon>Syntrophotalea</taxon>
    </lineage>
</organism>
<reference evidence="2 3" key="1">
    <citation type="journal article" date="2017" name="Genome Announc.">
        <title>Complete Genome Sequences of Two Acetylene-Fermenting Pelobacter acetylenicus Strains.</title>
        <authorList>
            <person name="Sutton J.M."/>
            <person name="Baesman S.M."/>
            <person name="Fierst J.L."/>
            <person name="Poret-Peterson A.T."/>
            <person name="Oremland R.S."/>
            <person name="Dunlap D.S."/>
            <person name="Akob D.M."/>
        </authorList>
    </citation>
    <scope>NUCLEOTIDE SEQUENCE [LARGE SCALE GENOMIC DNA]</scope>
    <source>
        <strain evidence="2 3">DSM 3247</strain>
    </source>
</reference>
<protein>
    <submittedName>
        <fullName evidence="2">Lytic transglycosylase</fullName>
    </submittedName>
</protein>
<dbReference type="InterPro" id="IPR018392">
    <property type="entry name" value="LysM"/>
</dbReference>
<dbReference type="SMART" id="SM00257">
    <property type="entry name" value="LysM"/>
    <property type="match status" value="4"/>
</dbReference>
<feature type="domain" description="LysM" evidence="1">
    <location>
        <begin position="552"/>
        <end position="596"/>
    </location>
</feature>
<dbReference type="InterPro" id="IPR008258">
    <property type="entry name" value="Transglycosylase_SLT_dom_1"/>
</dbReference>
<dbReference type="KEGG" id="pace:A6070_08955"/>
<dbReference type="PANTHER" id="PTHR33734">
    <property type="entry name" value="LYSM DOMAIN-CONTAINING GPI-ANCHORED PROTEIN 2"/>
    <property type="match status" value="1"/>
</dbReference>
<dbReference type="AlphaFoldDB" id="A0A1L3GCH1"/>
<feature type="domain" description="LysM" evidence="1">
    <location>
        <begin position="372"/>
        <end position="416"/>
    </location>
</feature>
<dbReference type="GO" id="GO:0008932">
    <property type="term" value="F:lytic endotransglycosylase activity"/>
    <property type="evidence" value="ECO:0007669"/>
    <property type="project" value="TreeGrafter"/>
</dbReference>
<dbReference type="EMBL" id="CP015518">
    <property type="protein sequence ID" value="APG23640.1"/>
    <property type="molecule type" value="Genomic_DNA"/>
</dbReference>
<accession>A0A1L3GCH1</accession>
<sequence>MIKKYFGFFLLASLVTGCHGPVGPFGKTAPVPVKKLQSVKKSALDEGLTDEDAGEEAEFFGDDEGVEASMVPDDAETLEDLALLSDADMLAPEDEGVTAVEQDPVYDLPVVENDKVRYFIDYYVNRGSRAFHRWLERSGRYLPMMRGILAEEGLPEDLAYLAMIESGFNEKAVSRANAVGPWQFMAATGRLYGLKNEWWFDERRDPVKATIAAARHLRDLHVRFEGDWNLAIAAYNAGSGRVGQAVRNAGTRDFWKICRDGHLPLETRNYLPKLYAVLHIAKNPSRYGFDNIAYQPPLAYDEVVLPESTDLDIVARLCDVEISDVQKLNPELKRWCTPPGIKDYKLRIPEGRRDSFLAAFAAIPASRRASYRHYRLRPGDTLSSLALRFGIKTQDLMRLNRIKNPRSLRAGAEITLPLRSDLSGLVKSFSDEDKAQVVPASYKVRRGDTLWGIARRFDMAPDRLAASNGLQSDDVLRPGRVLKIVGGTARAARSERTHEVRQGDNLWDIARRHDVTVQHLCAINNLHKNSLLKPGMTLKLSGSAGGQQQRKIVYRVRSGDSLWSISRRFDLAVGQICNWNNLAKNHVLRPGQKLTLHVGNHHRG</sequence>
<evidence type="ECO:0000259" key="1">
    <source>
        <dbReference type="PROSITE" id="PS51782"/>
    </source>
</evidence>
<gene>
    <name evidence="2" type="ORF">A7E75_00350</name>
</gene>
<proteinExistence type="predicted"/>
<feature type="domain" description="LysM" evidence="1">
    <location>
        <begin position="496"/>
        <end position="540"/>
    </location>
</feature>
<dbReference type="PROSITE" id="PS51257">
    <property type="entry name" value="PROKAR_LIPOPROTEIN"/>
    <property type="match status" value="1"/>
</dbReference>
<dbReference type="RefSeq" id="WP_072285453.1">
    <property type="nucleotide sequence ID" value="NZ_CP015455.1"/>
</dbReference>
<name>A0A1L3GCH1_SYNAC</name>
<evidence type="ECO:0000313" key="3">
    <source>
        <dbReference type="Proteomes" id="UP000182264"/>
    </source>
</evidence>
<dbReference type="InterPro" id="IPR036779">
    <property type="entry name" value="LysM_dom_sf"/>
</dbReference>
<evidence type="ECO:0000313" key="2">
    <source>
        <dbReference type="EMBL" id="APG23640.1"/>
    </source>
</evidence>
<dbReference type="Gene3D" id="3.10.350.10">
    <property type="entry name" value="LysM domain"/>
    <property type="match status" value="4"/>
</dbReference>
<dbReference type="CDD" id="cd16894">
    <property type="entry name" value="MltD-like"/>
    <property type="match status" value="1"/>
</dbReference>
<dbReference type="SUPFAM" id="SSF53955">
    <property type="entry name" value="Lysozyme-like"/>
    <property type="match status" value="1"/>
</dbReference>